<evidence type="ECO:0000313" key="3">
    <source>
        <dbReference type="Proteomes" id="UP001642464"/>
    </source>
</evidence>
<name>A0ABP0K390_9DINO</name>
<gene>
    <name evidence="2" type="ORF">SCF082_LOCUS15150</name>
</gene>
<organism evidence="2 3">
    <name type="scientific">Durusdinium trenchii</name>
    <dbReference type="NCBI Taxonomy" id="1381693"/>
    <lineage>
        <taxon>Eukaryota</taxon>
        <taxon>Sar</taxon>
        <taxon>Alveolata</taxon>
        <taxon>Dinophyceae</taxon>
        <taxon>Suessiales</taxon>
        <taxon>Symbiodiniaceae</taxon>
        <taxon>Durusdinium</taxon>
    </lineage>
</organism>
<evidence type="ECO:0000313" key="2">
    <source>
        <dbReference type="EMBL" id="CAK9021017.1"/>
    </source>
</evidence>
<dbReference type="EMBL" id="CAXAMM010009668">
    <property type="protein sequence ID" value="CAK9021017.1"/>
    <property type="molecule type" value="Genomic_DNA"/>
</dbReference>
<keyword evidence="3" id="KW-1185">Reference proteome</keyword>
<feature type="region of interest" description="Disordered" evidence="1">
    <location>
        <begin position="589"/>
        <end position="643"/>
    </location>
</feature>
<proteinExistence type="predicted"/>
<feature type="compositionally biased region" description="Polar residues" evidence="1">
    <location>
        <begin position="589"/>
        <end position="628"/>
    </location>
</feature>
<protein>
    <submittedName>
        <fullName evidence="2">Uncharacterized protein</fullName>
    </submittedName>
</protein>
<evidence type="ECO:0000256" key="1">
    <source>
        <dbReference type="SAM" id="MobiDB-lite"/>
    </source>
</evidence>
<comment type="caution">
    <text evidence="2">The sequence shown here is derived from an EMBL/GenBank/DDBJ whole genome shotgun (WGS) entry which is preliminary data.</text>
</comment>
<dbReference type="Proteomes" id="UP001642464">
    <property type="component" value="Unassembled WGS sequence"/>
</dbReference>
<accession>A0ABP0K390</accession>
<reference evidence="2 3" key="1">
    <citation type="submission" date="2024-02" db="EMBL/GenBank/DDBJ databases">
        <authorList>
            <person name="Chen Y."/>
            <person name="Shah S."/>
            <person name="Dougan E. K."/>
            <person name="Thang M."/>
            <person name="Chan C."/>
        </authorList>
    </citation>
    <scope>NUCLEOTIDE SEQUENCE [LARGE SCALE GENOMIC DNA]</scope>
</reference>
<sequence>MMCSELDVETDWDRLVPFQHFLDRAWLLPMHVTVNCPAANRAYMNLCLSYRGSERQAPSVLSLSLQLSHVMGLKAKDGSHDSSMSTEARLRSVVCEFNTSQGMIGKWAVDDEKIKAILNLLCGTTEESRSLIIQHLHYHKWAYCCLNSELLKSTRWLVNASPANQNNSYVKRILTVTPEGQTMFLRNIIASFNHQARKVRLTSRTKIRCSLHDWDRCMDYTCVMLALMLEAKEFHKDAPETASKVLADLEASFMARDYYQEVLSCIDVALQNWSVRHLSAWTELVDLKLASQELPSVMEVEAMEEATVQAQYQEVRSKISLVEDKIEQHRMDLRDLCLSIDTSSLHRNSDRPGAFKAWLAVSDCALPSKGTGHRAVKGNEEQMQPVKVNPITSSELWRLQGFNLQSVPKALAENEFCIPNARAHLSSNDQRKNFTDFQETAQWIAGESFWTAALEQLLGRAHIKRAVIVHTTAYCGSLERSCLKLGIPILSVTDNQSNYTYCMATSADALLQQWKNGAGQMGKMLPKYKSQPVDETPVIAEVPNLQICKVEDDVLTVPPDIRRTYLNDPARAPEWRKILQDFDRRWASEVQSGTPSTTANGSTPSRANGSTPSRATTSSESLAVTPSGSDDPPAIASDFDWGTVFPEEPKTKTDFEAKYASLHTFTVSGNMVGVIVEGPKLFLVASGECSLTVDEPILMFGAGENSHKAYLFQLDSDEEIVVFEDESGNDGDPSSLRDVMHQIERAGTVDFQVAGHEVQRPPEVWRLRLYPAEKVLGAAKPLLLLRGHLNLTDGQVQRIL</sequence>